<evidence type="ECO:0000259" key="1">
    <source>
        <dbReference type="Pfam" id="PF08241"/>
    </source>
</evidence>
<dbReference type="PANTHER" id="PTHR43591">
    <property type="entry name" value="METHYLTRANSFERASE"/>
    <property type="match status" value="1"/>
</dbReference>
<dbReference type="InterPro" id="IPR029063">
    <property type="entry name" value="SAM-dependent_MTases_sf"/>
</dbReference>
<dbReference type="STRING" id="525909.Afer_1168"/>
<dbReference type="Proteomes" id="UP000000771">
    <property type="component" value="Chromosome"/>
</dbReference>
<dbReference type="CDD" id="cd02440">
    <property type="entry name" value="AdoMet_MTases"/>
    <property type="match status" value="1"/>
</dbReference>
<proteinExistence type="predicted"/>
<dbReference type="RefSeq" id="WP_015798586.1">
    <property type="nucleotide sequence ID" value="NC_013124.1"/>
</dbReference>
<dbReference type="SUPFAM" id="SSF53335">
    <property type="entry name" value="S-adenosyl-L-methionine-dependent methyltransferases"/>
    <property type="match status" value="1"/>
</dbReference>
<evidence type="ECO:0000313" key="2">
    <source>
        <dbReference type="EMBL" id="ACU54100.1"/>
    </source>
</evidence>
<dbReference type="Pfam" id="PF08241">
    <property type="entry name" value="Methyltransf_11"/>
    <property type="match status" value="1"/>
</dbReference>
<keyword evidence="2" id="KW-0808">Transferase</keyword>
<dbReference type="InterPro" id="IPR013216">
    <property type="entry name" value="Methyltransf_11"/>
</dbReference>
<dbReference type="EMBL" id="CP001631">
    <property type="protein sequence ID" value="ACU54100.1"/>
    <property type="molecule type" value="Genomic_DNA"/>
</dbReference>
<evidence type="ECO:0000313" key="3">
    <source>
        <dbReference type="Proteomes" id="UP000000771"/>
    </source>
</evidence>
<dbReference type="Gene3D" id="3.40.50.150">
    <property type="entry name" value="Vaccinia Virus protein VP39"/>
    <property type="match status" value="1"/>
</dbReference>
<sequence>MASSTYLHGHHESVLAAHRRRTAENSCAYLLDHLHRGATVLDVGCGPGTITVDLARIVAPGTVVALDAEIGMLQATAALAAERQLDNVTVVLADAMALPWPDATFDIVHLHQVLQHVPDPRALLRECRRVCRPGGIVAARDADYAGFLWSPLDPDLDRWQTLYEQVARALGGEPDAGRYLLEWASDAGFREVIASASTWVFATSAERAWWGESWARRALQSGFATTALATQLAHRDELDAISRAWLRWAHAPTGWLLVPHGEILARR</sequence>
<gene>
    <name evidence="2" type="ordered locus">Afer_1168</name>
</gene>
<dbReference type="KEGG" id="afo:Afer_1168"/>
<dbReference type="PANTHER" id="PTHR43591:SF24">
    <property type="entry name" value="2-METHOXY-6-POLYPRENYL-1,4-BENZOQUINOL METHYLASE, MITOCHONDRIAL"/>
    <property type="match status" value="1"/>
</dbReference>
<organism evidence="2 3">
    <name type="scientific">Acidimicrobium ferrooxidans (strain DSM 10331 / JCM 15462 / NBRC 103882 / ICP)</name>
    <dbReference type="NCBI Taxonomy" id="525909"/>
    <lineage>
        <taxon>Bacteria</taxon>
        <taxon>Bacillati</taxon>
        <taxon>Actinomycetota</taxon>
        <taxon>Acidimicrobiia</taxon>
        <taxon>Acidimicrobiales</taxon>
        <taxon>Acidimicrobiaceae</taxon>
        <taxon>Acidimicrobium</taxon>
    </lineage>
</organism>
<dbReference type="GO" id="GO:0008168">
    <property type="term" value="F:methyltransferase activity"/>
    <property type="evidence" value="ECO:0007669"/>
    <property type="project" value="UniProtKB-KW"/>
</dbReference>
<keyword evidence="2" id="KW-0489">Methyltransferase</keyword>
<dbReference type="AlphaFoldDB" id="C7LZE2"/>
<feature type="domain" description="Methyltransferase type 11" evidence="1">
    <location>
        <begin position="41"/>
        <end position="138"/>
    </location>
</feature>
<name>C7LZE2_ACIFD</name>
<dbReference type="eggNOG" id="COG2226">
    <property type="taxonomic scope" value="Bacteria"/>
</dbReference>
<reference evidence="2 3" key="1">
    <citation type="journal article" date="2009" name="Stand. Genomic Sci.">
        <title>Complete genome sequence of Acidimicrobium ferrooxidans type strain (ICP).</title>
        <authorList>
            <person name="Clum A."/>
            <person name="Nolan M."/>
            <person name="Lang E."/>
            <person name="Glavina Del Rio T."/>
            <person name="Tice H."/>
            <person name="Copeland A."/>
            <person name="Cheng J.F."/>
            <person name="Lucas S."/>
            <person name="Chen F."/>
            <person name="Bruce D."/>
            <person name="Goodwin L."/>
            <person name="Pitluck S."/>
            <person name="Ivanova N."/>
            <person name="Mavrommatis K."/>
            <person name="Mikhailova N."/>
            <person name="Pati A."/>
            <person name="Chen A."/>
            <person name="Palaniappan K."/>
            <person name="Goker M."/>
            <person name="Spring S."/>
            <person name="Land M."/>
            <person name="Hauser L."/>
            <person name="Chang Y.J."/>
            <person name="Jeffries C.C."/>
            <person name="Chain P."/>
            <person name="Bristow J."/>
            <person name="Eisen J.A."/>
            <person name="Markowitz V."/>
            <person name="Hugenholtz P."/>
            <person name="Kyrpides N.C."/>
            <person name="Klenk H.P."/>
            <person name="Lapidus A."/>
        </authorList>
    </citation>
    <scope>NUCLEOTIDE SEQUENCE [LARGE SCALE GENOMIC DNA]</scope>
    <source>
        <strain evidence="3">DSM 10331 / JCM 15462 / NBRC 103882 / ICP</strain>
    </source>
</reference>
<accession>C7LZE2</accession>
<keyword evidence="3" id="KW-1185">Reference proteome</keyword>
<dbReference type="GO" id="GO:0032259">
    <property type="term" value="P:methylation"/>
    <property type="evidence" value="ECO:0007669"/>
    <property type="project" value="UniProtKB-KW"/>
</dbReference>
<dbReference type="HOGENOM" id="CLU_057148_1_0_11"/>
<protein>
    <submittedName>
        <fullName evidence="2">Methyltransferase type 11</fullName>
    </submittedName>
</protein>
<dbReference type="OrthoDB" id="9795634at2"/>